<dbReference type="EMBL" id="CP059732">
    <property type="protein sequence ID" value="QMW06395.1"/>
    <property type="molecule type" value="Genomic_DNA"/>
</dbReference>
<reference evidence="1 2" key="1">
    <citation type="submission" date="2020-07" db="EMBL/GenBank/DDBJ databases">
        <title>Spirosoma foliorum sp. nov., isolated from the leaves on the Nejang mountain Korea, Republic of.</title>
        <authorList>
            <person name="Ho H."/>
            <person name="Lee Y.-J."/>
            <person name="Nurcahyanto D.-A."/>
            <person name="Kim S.-G."/>
        </authorList>
    </citation>
    <scope>NUCLEOTIDE SEQUENCE [LARGE SCALE GENOMIC DNA]</scope>
    <source>
        <strain evidence="1 2">PL0136</strain>
    </source>
</reference>
<accession>A0A7G5H5K3</accession>
<organism evidence="1 2">
    <name type="scientific">Spirosoma foliorum</name>
    <dbReference type="NCBI Taxonomy" id="2710596"/>
    <lineage>
        <taxon>Bacteria</taxon>
        <taxon>Pseudomonadati</taxon>
        <taxon>Bacteroidota</taxon>
        <taxon>Cytophagia</taxon>
        <taxon>Cytophagales</taxon>
        <taxon>Cytophagaceae</taxon>
        <taxon>Spirosoma</taxon>
    </lineage>
</organism>
<dbReference type="RefSeq" id="WP_182463764.1">
    <property type="nucleotide sequence ID" value="NZ_CP059732.1"/>
</dbReference>
<keyword evidence="2" id="KW-1185">Reference proteome</keyword>
<dbReference type="Proteomes" id="UP000515369">
    <property type="component" value="Chromosome"/>
</dbReference>
<proteinExistence type="predicted"/>
<name>A0A7G5H5K3_9BACT</name>
<evidence type="ECO:0000313" key="2">
    <source>
        <dbReference type="Proteomes" id="UP000515369"/>
    </source>
</evidence>
<gene>
    <name evidence="1" type="ORF">H3H32_16630</name>
</gene>
<protein>
    <submittedName>
        <fullName evidence="1">Uncharacterized protein</fullName>
    </submittedName>
</protein>
<dbReference type="KEGG" id="sfol:H3H32_16630"/>
<evidence type="ECO:0000313" key="1">
    <source>
        <dbReference type="EMBL" id="QMW06395.1"/>
    </source>
</evidence>
<sequence length="172" mass="20174">MTIQELDTLPLGATIYLPTDWDVQSWQWAGKVPNRNFYTLLHPPDQDGVITNRRPYIIDAMQLMNATLDEASAWLQLVEWLMQRHQWIYNFKLSPVPMDANQPESSAPKSLADYPLIAQSYVKMTDHWLGKWREEMASRTARSVTPWDPTWAHLHLEAIDQEIEKRKQEKTQ</sequence>
<dbReference type="AlphaFoldDB" id="A0A7G5H5K3"/>